<dbReference type="Pfam" id="PF01520">
    <property type="entry name" value="Amidase_3"/>
    <property type="match status" value="1"/>
</dbReference>
<evidence type="ECO:0000259" key="2">
    <source>
        <dbReference type="SMART" id="SM00646"/>
    </source>
</evidence>
<dbReference type="GO" id="GO:0009253">
    <property type="term" value="P:peptidoglycan catabolic process"/>
    <property type="evidence" value="ECO:0007669"/>
    <property type="project" value="InterPro"/>
</dbReference>
<evidence type="ECO:0000313" key="4">
    <source>
        <dbReference type="Proteomes" id="UP000538292"/>
    </source>
</evidence>
<dbReference type="GO" id="GO:0008745">
    <property type="term" value="F:N-acetylmuramoyl-L-alanine amidase activity"/>
    <property type="evidence" value="ECO:0007669"/>
    <property type="project" value="InterPro"/>
</dbReference>
<dbReference type="CDD" id="cd02696">
    <property type="entry name" value="MurNAc-LAA"/>
    <property type="match status" value="1"/>
</dbReference>
<dbReference type="Proteomes" id="UP000538292">
    <property type="component" value="Unassembled WGS sequence"/>
</dbReference>
<organism evidence="3 4">
    <name type="scientific">Thermoactinomyces mirandus</name>
    <dbReference type="NCBI Taxonomy" id="2756294"/>
    <lineage>
        <taxon>Bacteria</taxon>
        <taxon>Bacillati</taxon>
        <taxon>Bacillota</taxon>
        <taxon>Bacilli</taxon>
        <taxon>Bacillales</taxon>
        <taxon>Thermoactinomycetaceae</taxon>
        <taxon>Thermoactinomyces</taxon>
    </lineage>
</organism>
<evidence type="ECO:0000313" key="3">
    <source>
        <dbReference type="EMBL" id="MBA4603061.1"/>
    </source>
</evidence>
<comment type="caution">
    <text evidence="3">The sequence shown here is derived from an EMBL/GenBank/DDBJ whole genome shotgun (WGS) entry which is preliminary data.</text>
</comment>
<gene>
    <name evidence="3" type="ORF">H2C83_12175</name>
</gene>
<dbReference type="Gene3D" id="3.40.630.40">
    <property type="entry name" value="Zn-dependent exopeptidases"/>
    <property type="match status" value="1"/>
</dbReference>
<dbReference type="SUPFAM" id="SSF53187">
    <property type="entry name" value="Zn-dependent exopeptidases"/>
    <property type="match status" value="1"/>
</dbReference>
<dbReference type="PANTHER" id="PTHR30404">
    <property type="entry name" value="N-ACETYLMURAMOYL-L-ALANINE AMIDASE"/>
    <property type="match status" value="1"/>
</dbReference>
<protein>
    <submittedName>
        <fullName evidence="3">N-acetylmuramoyl-L-alanine amidase</fullName>
    </submittedName>
</protein>
<evidence type="ECO:0000256" key="1">
    <source>
        <dbReference type="ARBA" id="ARBA00022801"/>
    </source>
</evidence>
<sequence>MNEQEALSLCEVKNMLVCLDPGHGGDDWGAIGYSLFEKDVCLEIAFRVRRKLLHYHDISVTMTRSVDVNLGAEERSRWANQQNADLFLSIHTNASPDPTMGGFSSYVSVIAGLKSRRIQCWLHNQLANFLRNYGVVDLGKKNDTETVEGRLQELRDVKMPAITIASLFITHMRENHLLSDSDFLDLYAGTISSGIANIYHCKKKEKANIN</sequence>
<dbReference type="SMART" id="SM00646">
    <property type="entry name" value="Ami_3"/>
    <property type="match status" value="1"/>
</dbReference>
<name>A0A7W1XTR7_9BACL</name>
<dbReference type="AlphaFoldDB" id="A0A7W1XTR7"/>
<dbReference type="InterPro" id="IPR050695">
    <property type="entry name" value="N-acetylmuramoyl_amidase_3"/>
</dbReference>
<keyword evidence="4" id="KW-1185">Reference proteome</keyword>
<reference evidence="3 4" key="1">
    <citation type="submission" date="2020-07" db="EMBL/GenBank/DDBJ databases">
        <title>Thermoactinomyces phylogeny.</title>
        <authorList>
            <person name="Dunlap C."/>
        </authorList>
    </citation>
    <scope>NUCLEOTIDE SEQUENCE [LARGE SCALE GENOMIC DNA]</scope>
    <source>
        <strain evidence="3 4">AMNI-1</strain>
    </source>
</reference>
<dbReference type="EMBL" id="JACEOL010000038">
    <property type="protein sequence ID" value="MBA4603061.1"/>
    <property type="molecule type" value="Genomic_DNA"/>
</dbReference>
<dbReference type="GO" id="GO:0030288">
    <property type="term" value="C:outer membrane-bounded periplasmic space"/>
    <property type="evidence" value="ECO:0007669"/>
    <property type="project" value="TreeGrafter"/>
</dbReference>
<dbReference type="RefSeq" id="WP_181741211.1">
    <property type="nucleotide sequence ID" value="NZ_JACEOL010000038.1"/>
</dbReference>
<accession>A0A7W1XTR7</accession>
<dbReference type="InterPro" id="IPR002508">
    <property type="entry name" value="MurNAc-LAA_cat"/>
</dbReference>
<proteinExistence type="predicted"/>
<keyword evidence="1" id="KW-0378">Hydrolase</keyword>
<dbReference type="PANTHER" id="PTHR30404:SF0">
    <property type="entry name" value="N-ACETYLMURAMOYL-L-ALANINE AMIDASE AMIC"/>
    <property type="match status" value="1"/>
</dbReference>
<feature type="domain" description="MurNAc-LAA" evidence="2">
    <location>
        <begin position="76"/>
        <end position="196"/>
    </location>
</feature>